<dbReference type="InterPro" id="IPR001296">
    <property type="entry name" value="Glyco_trans_1"/>
</dbReference>
<dbReference type="OrthoDB" id="9787617at2"/>
<dbReference type="Pfam" id="PF00534">
    <property type="entry name" value="Glycos_transf_1"/>
    <property type="match status" value="1"/>
</dbReference>
<keyword evidence="3" id="KW-1185">Reference proteome</keyword>
<dbReference type="GeneID" id="98298248"/>
<protein>
    <submittedName>
        <fullName evidence="2">Glycosyltransferase family 4 protein</fullName>
    </submittedName>
</protein>
<evidence type="ECO:0000313" key="3">
    <source>
        <dbReference type="Proteomes" id="UP000242712"/>
    </source>
</evidence>
<keyword evidence="2" id="KW-0808">Transferase</keyword>
<feature type="domain" description="Glycosyl transferase family 1" evidence="1">
    <location>
        <begin position="202"/>
        <end position="361"/>
    </location>
</feature>
<dbReference type="GO" id="GO:0016757">
    <property type="term" value="F:glycosyltransferase activity"/>
    <property type="evidence" value="ECO:0007669"/>
    <property type="project" value="InterPro"/>
</dbReference>
<dbReference type="EMBL" id="PPPX01000011">
    <property type="protein sequence ID" value="POA08879.1"/>
    <property type="molecule type" value="Genomic_DNA"/>
</dbReference>
<dbReference type="RefSeq" id="WP_103371839.1">
    <property type="nucleotide sequence ID" value="NZ_CBCRVO010000003.1"/>
</dbReference>
<proteinExistence type="predicted"/>
<comment type="caution">
    <text evidence="2">The sequence shown here is derived from an EMBL/GenBank/DDBJ whole genome shotgun (WGS) entry which is preliminary data.</text>
</comment>
<evidence type="ECO:0000259" key="1">
    <source>
        <dbReference type="Pfam" id="PF00534"/>
    </source>
</evidence>
<evidence type="ECO:0000313" key="2">
    <source>
        <dbReference type="EMBL" id="POA08879.1"/>
    </source>
</evidence>
<dbReference type="AlphaFoldDB" id="A0A2K4FC06"/>
<dbReference type="Proteomes" id="UP000242712">
    <property type="component" value="Unassembled WGS sequence"/>
</dbReference>
<dbReference type="CDD" id="cd03820">
    <property type="entry name" value="GT4_AmsD-like"/>
    <property type="match status" value="1"/>
</dbReference>
<name>A0A2K4FC06_9STAP</name>
<dbReference type="PANTHER" id="PTHR12526:SF630">
    <property type="entry name" value="GLYCOSYLTRANSFERASE"/>
    <property type="match status" value="1"/>
</dbReference>
<dbReference type="SUPFAM" id="SSF53756">
    <property type="entry name" value="UDP-Glycosyltransferase/glycogen phosphorylase"/>
    <property type="match status" value="1"/>
</dbReference>
<dbReference type="PANTHER" id="PTHR12526">
    <property type="entry name" value="GLYCOSYLTRANSFERASE"/>
    <property type="match status" value="1"/>
</dbReference>
<organism evidence="2 3">
    <name type="scientific">Staphylococcus argensis</name>
    <dbReference type="NCBI Taxonomy" id="1607738"/>
    <lineage>
        <taxon>Bacteria</taxon>
        <taxon>Bacillati</taxon>
        <taxon>Bacillota</taxon>
        <taxon>Bacilli</taxon>
        <taxon>Bacillales</taxon>
        <taxon>Staphylococcaceae</taxon>
        <taxon>Staphylococcus</taxon>
    </lineage>
</organism>
<accession>A0A2K4FC06</accession>
<dbReference type="Gene3D" id="3.40.50.2000">
    <property type="entry name" value="Glycogen Phosphorylase B"/>
    <property type="match status" value="2"/>
</dbReference>
<reference evidence="2 3" key="1">
    <citation type="submission" date="2017-08" db="EMBL/GenBank/DDBJ databases">
        <title>Draft genome sequences of 64 type strains of genus Staph aureus.</title>
        <authorList>
            <person name="Cole K."/>
            <person name="Golubchik T."/>
            <person name="Russell J."/>
            <person name="Foster D."/>
            <person name="Llewelyn M."/>
            <person name="Wilson D."/>
            <person name="Crook D."/>
            <person name="Paul J."/>
        </authorList>
    </citation>
    <scope>NUCLEOTIDE SEQUENCE [LARGE SCALE GENOMIC DNA]</scope>
    <source>
        <strain evidence="2 3">DSM 29875</strain>
    </source>
</reference>
<gene>
    <name evidence="2" type="ORF">CD039_07775</name>
</gene>
<sequence length="382" mass="43439">MKSITILMHNIFAMGGTVKAVTNLANQLAERGHPVHIISIFQGAQRPYFTIHPNIKVTSLVNYRLRPQNITSILYNRLHKYMGLAKPRIISQHEPGRQQFNRHVERRLIQALQRVETDVLISTRASFNIMTAQYAPESVEKIGMEHMNLAAYPDAYQREMLTAYQDLDKLTVLTSKDQVAYQAELNTPVYVIPNMIDEPRLNVERQNVIVAAGRLEYEKGFDLLIESINEAQETLREHGYQVHIYGNGQEKDHLYDFIHQYQLSDLIQLQEPTSQLAQVLASSRITVVPSRNEGFGMVILEAMNQGSIVLSYDGTTGPASLITNQENGYLLPQADTGALARQLESLIQHPEQCESIREQGFNTVEKFAPSQVYNLFNQMIEE</sequence>